<name>A0ABV9SXA7_9BACT</name>
<accession>A0ABV9SXA7</accession>
<organism evidence="3 4">
    <name type="scientific">Negadavirga shengliensis</name>
    <dbReference type="NCBI Taxonomy" id="1389218"/>
    <lineage>
        <taxon>Bacteria</taxon>
        <taxon>Pseudomonadati</taxon>
        <taxon>Bacteroidota</taxon>
        <taxon>Cytophagia</taxon>
        <taxon>Cytophagales</taxon>
        <taxon>Cyclobacteriaceae</taxon>
        <taxon>Negadavirga</taxon>
    </lineage>
</organism>
<feature type="domain" description="Signal transduction histidine kinase internal region" evidence="2">
    <location>
        <begin position="166"/>
        <end position="243"/>
    </location>
</feature>
<dbReference type="InterPro" id="IPR010559">
    <property type="entry name" value="Sig_transdc_His_kin_internal"/>
</dbReference>
<dbReference type="PANTHER" id="PTHR34220">
    <property type="entry name" value="SENSOR HISTIDINE KINASE YPDA"/>
    <property type="match status" value="1"/>
</dbReference>
<keyword evidence="3" id="KW-0418">Kinase</keyword>
<keyword evidence="1" id="KW-0472">Membrane</keyword>
<feature type="transmembrane region" description="Helical" evidence="1">
    <location>
        <begin position="76"/>
        <end position="95"/>
    </location>
</feature>
<feature type="transmembrane region" description="Helical" evidence="1">
    <location>
        <begin position="12"/>
        <end position="30"/>
    </location>
</feature>
<keyword evidence="3" id="KW-0808">Transferase</keyword>
<dbReference type="EMBL" id="JBHSJJ010000002">
    <property type="protein sequence ID" value="MFC4870834.1"/>
    <property type="molecule type" value="Genomic_DNA"/>
</dbReference>
<dbReference type="RefSeq" id="WP_377061745.1">
    <property type="nucleotide sequence ID" value="NZ_JBHSJJ010000002.1"/>
</dbReference>
<feature type="transmembrane region" description="Helical" evidence="1">
    <location>
        <begin position="42"/>
        <end position="64"/>
    </location>
</feature>
<dbReference type="Pfam" id="PF06580">
    <property type="entry name" value="His_kinase"/>
    <property type="match status" value="1"/>
</dbReference>
<comment type="caution">
    <text evidence="3">The sequence shown here is derived from an EMBL/GenBank/DDBJ whole genome shotgun (WGS) entry which is preliminary data.</text>
</comment>
<sequence length="357" mass="41728">MKASPFPKKITLLIHVLVWVLMAIVLFLLSPLSWKVELPNEYWIKQGLLLAMLIGVFYFNMHVLAPKLLFKGKTGVFLLVAIGSSVCFLLFIQEFEKWIRLPELMHYVFRPNEAYVPKPRNFTYDLFILLLFFFALGISTSVVSVQKWQADAALRRQMEKERVNSELSYLKAQINPHFFFNTLNNIYALTTIDVDRAQKGLLKLSRMMRYVLYETEKDKTLLSKELEFIKDYIELMRMRLSEKVPIELDLPERLSELPIAPMLLLPFVENCFKHGVSTNHPSYIKIRLFLQGKVLYLQTRNRILPSKTRSAEDLDKGIGLINTKRRLSLIYGDKSELQLDNENPDNEYRVDLKIDLS</sequence>
<keyword evidence="1" id="KW-1133">Transmembrane helix</keyword>
<evidence type="ECO:0000313" key="3">
    <source>
        <dbReference type="EMBL" id="MFC4870834.1"/>
    </source>
</evidence>
<evidence type="ECO:0000259" key="2">
    <source>
        <dbReference type="Pfam" id="PF06580"/>
    </source>
</evidence>
<reference evidence="4" key="1">
    <citation type="journal article" date="2019" name="Int. J. Syst. Evol. Microbiol.">
        <title>The Global Catalogue of Microorganisms (GCM) 10K type strain sequencing project: providing services to taxonomists for standard genome sequencing and annotation.</title>
        <authorList>
            <consortium name="The Broad Institute Genomics Platform"/>
            <consortium name="The Broad Institute Genome Sequencing Center for Infectious Disease"/>
            <person name="Wu L."/>
            <person name="Ma J."/>
        </authorList>
    </citation>
    <scope>NUCLEOTIDE SEQUENCE [LARGE SCALE GENOMIC DNA]</scope>
    <source>
        <strain evidence="4">CGMCC 4.7466</strain>
    </source>
</reference>
<protein>
    <submittedName>
        <fullName evidence="3">Sensor histidine kinase</fullName>
        <ecNumber evidence="3">2.7.13.3</ecNumber>
    </submittedName>
</protein>
<evidence type="ECO:0000313" key="4">
    <source>
        <dbReference type="Proteomes" id="UP001595818"/>
    </source>
</evidence>
<dbReference type="EC" id="2.7.13.3" evidence="3"/>
<gene>
    <name evidence="3" type="ORF">ACFPFU_03990</name>
</gene>
<dbReference type="PANTHER" id="PTHR34220:SF7">
    <property type="entry name" value="SENSOR HISTIDINE KINASE YPDA"/>
    <property type="match status" value="1"/>
</dbReference>
<keyword evidence="1" id="KW-0812">Transmembrane</keyword>
<dbReference type="Proteomes" id="UP001595818">
    <property type="component" value="Unassembled WGS sequence"/>
</dbReference>
<feature type="transmembrane region" description="Helical" evidence="1">
    <location>
        <begin position="126"/>
        <end position="145"/>
    </location>
</feature>
<dbReference type="InterPro" id="IPR050640">
    <property type="entry name" value="Bact_2-comp_sensor_kinase"/>
</dbReference>
<keyword evidence="4" id="KW-1185">Reference proteome</keyword>
<dbReference type="GO" id="GO:0004673">
    <property type="term" value="F:protein histidine kinase activity"/>
    <property type="evidence" value="ECO:0007669"/>
    <property type="project" value="UniProtKB-EC"/>
</dbReference>
<proteinExistence type="predicted"/>
<evidence type="ECO:0000256" key="1">
    <source>
        <dbReference type="SAM" id="Phobius"/>
    </source>
</evidence>